<comment type="caution">
    <text evidence="1">The sequence shown here is derived from an EMBL/GenBank/DDBJ whole genome shotgun (WGS) entry which is preliminary data.</text>
</comment>
<evidence type="ECO:0000313" key="1">
    <source>
        <dbReference type="EMBL" id="MFC5973703.1"/>
    </source>
</evidence>
<gene>
    <name evidence="1" type="ORF">ACFPYI_20450</name>
</gene>
<evidence type="ECO:0008006" key="3">
    <source>
        <dbReference type="Google" id="ProtNLM"/>
    </source>
</evidence>
<keyword evidence="2" id="KW-1185">Reference proteome</keyword>
<organism evidence="1 2">
    <name type="scientific">Halomarina salina</name>
    <dbReference type="NCBI Taxonomy" id="1872699"/>
    <lineage>
        <taxon>Archaea</taxon>
        <taxon>Methanobacteriati</taxon>
        <taxon>Methanobacteriota</taxon>
        <taxon>Stenosarchaea group</taxon>
        <taxon>Halobacteria</taxon>
        <taxon>Halobacteriales</taxon>
        <taxon>Natronomonadaceae</taxon>
        <taxon>Halomarina</taxon>
    </lineage>
</organism>
<dbReference type="RefSeq" id="WP_247421536.1">
    <property type="nucleotide sequence ID" value="NZ_JALLGW010000005.1"/>
</dbReference>
<protein>
    <recommendedName>
        <fullName evidence="3">Competence protein CoiA</fullName>
    </recommendedName>
</protein>
<dbReference type="AlphaFoldDB" id="A0ABD5RTB4"/>
<proteinExistence type="predicted"/>
<evidence type="ECO:0000313" key="2">
    <source>
        <dbReference type="Proteomes" id="UP001596099"/>
    </source>
</evidence>
<accession>A0ABD5RTB4</accession>
<dbReference type="EMBL" id="JBHSQH010000004">
    <property type="protein sequence ID" value="MFC5973703.1"/>
    <property type="molecule type" value="Genomic_DNA"/>
</dbReference>
<dbReference type="Proteomes" id="UP001596099">
    <property type="component" value="Unassembled WGS sequence"/>
</dbReference>
<sequence>MPYLAMRPNGDRVLPLDVGDDDTILCPLCEESLGVRRSHYNRGCFVSKHFVHPRGSECPGESNLHAKLKTIAAMKLREVFETASVDHERQIPGTNRIADVVATFSTELYPFGKGLIVEIQHKHAEKEIGPITGEYLNAGYSVFWAYQSDFEGHDMAFAEHRVKRPWPHAVPLVGGVDGYPDPVQRLLDPEPAEEVRLEVPFPTEYLRAHALEVIPPLRGHYDEGRSQEGWERIDTVSLHGKGRERAWVNVLRSPSNHIFLEFWKKDTKDGESEYLITHIGSEFPERFEEFMEDARTWFSSEDVDQQVAHWVGGASLSFRGTALCESWLSLVKVPFGPVKFVVARRDTKGNTRTWAVNYRSGDLGRLAALRHPIRRLFGDITDTGAAVTETGESTVAR</sequence>
<reference evidence="1 2" key="1">
    <citation type="journal article" date="2019" name="Int. J. Syst. Evol. Microbiol.">
        <title>The Global Catalogue of Microorganisms (GCM) 10K type strain sequencing project: providing services to taxonomists for standard genome sequencing and annotation.</title>
        <authorList>
            <consortium name="The Broad Institute Genomics Platform"/>
            <consortium name="The Broad Institute Genome Sequencing Center for Infectious Disease"/>
            <person name="Wu L."/>
            <person name="Ma J."/>
        </authorList>
    </citation>
    <scope>NUCLEOTIDE SEQUENCE [LARGE SCALE GENOMIC DNA]</scope>
    <source>
        <strain evidence="1 2">CGMCC 1.12543</strain>
    </source>
</reference>
<name>A0ABD5RTB4_9EURY</name>